<dbReference type="Proteomes" id="UP000789901">
    <property type="component" value="Unassembled WGS sequence"/>
</dbReference>
<feature type="compositionally biased region" description="Basic residues" evidence="1">
    <location>
        <begin position="22"/>
        <end position="32"/>
    </location>
</feature>
<accession>A0ABN7XSK4</accession>
<name>A0ABN7XSK4_GIGMA</name>
<sequence>RVNGKSYQRGGKRIRVQVASSARRKKSSKKQKKLEQENQAQVTDVYKNKEPTRYIMPARSKRMQKKCPHNLNKALIENCPNGT</sequence>
<keyword evidence="3" id="KW-1185">Reference proteome</keyword>
<evidence type="ECO:0000256" key="1">
    <source>
        <dbReference type="SAM" id="MobiDB-lite"/>
    </source>
</evidence>
<proteinExistence type="predicted"/>
<reference evidence="2 3" key="1">
    <citation type="submission" date="2021-06" db="EMBL/GenBank/DDBJ databases">
        <authorList>
            <person name="Kallberg Y."/>
            <person name="Tangrot J."/>
            <person name="Rosling A."/>
        </authorList>
    </citation>
    <scope>NUCLEOTIDE SEQUENCE [LARGE SCALE GENOMIC DNA]</scope>
    <source>
        <strain evidence="2 3">120-4 pot B 10/14</strain>
    </source>
</reference>
<protein>
    <submittedName>
        <fullName evidence="2">16380_t:CDS:1</fullName>
    </submittedName>
</protein>
<evidence type="ECO:0000313" key="3">
    <source>
        <dbReference type="Proteomes" id="UP000789901"/>
    </source>
</evidence>
<comment type="caution">
    <text evidence="2">The sequence shown here is derived from an EMBL/GenBank/DDBJ whole genome shotgun (WGS) entry which is preliminary data.</text>
</comment>
<organism evidence="2 3">
    <name type="scientific">Gigaspora margarita</name>
    <dbReference type="NCBI Taxonomy" id="4874"/>
    <lineage>
        <taxon>Eukaryota</taxon>
        <taxon>Fungi</taxon>
        <taxon>Fungi incertae sedis</taxon>
        <taxon>Mucoromycota</taxon>
        <taxon>Glomeromycotina</taxon>
        <taxon>Glomeromycetes</taxon>
        <taxon>Diversisporales</taxon>
        <taxon>Gigasporaceae</taxon>
        <taxon>Gigaspora</taxon>
    </lineage>
</organism>
<feature type="non-terminal residue" evidence="2">
    <location>
        <position position="1"/>
    </location>
</feature>
<gene>
    <name evidence="2" type="ORF">GMARGA_LOCUS46112</name>
</gene>
<feature type="region of interest" description="Disordered" evidence="1">
    <location>
        <begin position="1"/>
        <end position="44"/>
    </location>
</feature>
<evidence type="ECO:0000313" key="2">
    <source>
        <dbReference type="EMBL" id="CAG8857291.1"/>
    </source>
</evidence>
<dbReference type="EMBL" id="CAJVQB010169124">
    <property type="protein sequence ID" value="CAG8857291.1"/>
    <property type="molecule type" value="Genomic_DNA"/>
</dbReference>